<name>A0A974VXR0_9NOCA</name>
<evidence type="ECO:0000313" key="1">
    <source>
        <dbReference type="EMBL" id="QSE87585.1"/>
    </source>
</evidence>
<keyword evidence="2" id="KW-1185">Reference proteome</keyword>
<evidence type="ECO:0008006" key="3">
    <source>
        <dbReference type="Google" id="ProtNLM"/>
    </source>
</evidence>
<reference evidence="1 2" key="1">
    <citation type="journal article" date="2021" name="Microbiol. Resour. Announc.">
        <title>Complete Genome Sequences of Two Rhodococcus sp. Strains with Large and Linear Chromosomes, Isolated from Apple Rhizosphere.</title>
        <authorList>
            <person name="Benning S."/>
            <person name="Brugnone N."/>
            <person name="Siani R."/>
            <person name="Kublik S."/>
            <person name="Schloter M."/>
            <person name="Rad V."/>
        </authorList>
    </citation>
    <scope>NUCLEOTIDE SEQUENCE [LARGE SCALE GENOMIC DNA]</scope>
    <source>
        <strain evidence="1 2">R79</strain>
    </source>
</reference>
<proteinExistence type="predicted"/>
<dbReference type="Proteomes" id="UP000662986">
    <property type="component" value="Plasmid unnamed4"/>
</dbReference>
<sequence>MTAMVRRTSRPNLIALTIDPATWGPAEPLGREVANAWKAKHHQGSWSSASLGLTAFNKMAAIVRHRSITCWDHVTIAALEELEGQCTKRGQARFIWDVLRSLPGMSTNGRLAAEVAIFVQSNPRVAERRVVPTEALPQALLRDVLRAAMHDVAQCERRIEQAAWDGESPPPLGAFIRRHETIAFYVLLCMEWGQSPDVIRMLSFDSSQPVAVLDWHDGHPRVDVRWFKNRGGRQGVQTFLADKQWRAGSLLRRLRAATSATRSVAPTEWRAHPWICTDVIDPRGVGAVSGLVVARTASRRAVKVSAVFDEGKNKMTFLAWCQHPRKPGLDFSIPTKFTRGESPDPLHYRAIRPAAKWARFTATGKGMLLSELVDDNTIETLSAHYLNSEVAMRDIAEAWQDIPGMAEEVARGLRPTAINNDGAVVSGLELDDDEVAAVTRGERRVGMSSCRDPYDSPLPGESSGRLCKSANRGCYFCPASVVSPDDIPFMKAFLLLAESAAAAMSPPEWALHWGRTVRWINHVMPQMDSNWEATAIAPPGVLDLGLEASPA</sequence>
<organism evidence="1 2">
    <name type="scientific">Rhodococcus pseudokoreensis</name>
    <dbReference type="NCBI Taxonomy" id="2811421"/>
    <lineage>
        <taxon>Bacteria</taxon>
        <taxon>Bacillati</taxon>
        <taxon>Actinomycetota</taxon>
        <taxon>Actinomycetes</taxon>
        <taxon>Mycobacteriales</taxon>
        <taxon>Nocardiaceae</taxon>
        <taxon>Rhodococcus</taxon>
    </lineage>
</organism>
<geneLocation type="plasmid" evidence="1 2">
    <name>unnamed4</name>
</geneLocation>
<protein>
    <recommendedName>
        <fullName evidence="3">Integrase</fullName>
    </recommendedName>
</protein>
<accession>A0A974VXR0</accession>
<evidence type="ECO:0000313" key="2">
    <source>
        <dbReference type="Proteomes" id="UP000662986"/>
    </source>
</evidence>
<dbReference type="EMBL" id="CP070615">
    <property type="protein sequence ID" value="QSE87585.1"/>
    <property type="molecule type" value="Genomic_DNA"/>
</dbReference>
<dbReference type="RefSeq" id="WP_206004378.1">
    <property type="nucleotide sequence ID" value="NZ_CP070615.1"/>
</dbReference>
<keyword evidence="1" id="KW-0614">Plasmid</keyword>
<gene>
    <name evidence="1" type="ORF">JWS13_02640</name>
</gene>
<reference evidence="1 2" key="2">
    <citation type="journal article" date="2022" name="Arch. Microbiol.">
        <title>Rhodococcus pseudokoreensis sp. nov. isolated from the rhizosphere of young M26 apple rootstocks.</title>
        <authorList>
            <person name="Kampfer P."/>
            <person name="Glaeser S.P."/>
            <person name="Blom J."/>
            <person name="Wolf J."/>
            <person name="Benning S."/>
            <person name="Schloter M."/>
            <person name="Neumann-Schaal M."/>
        </authorList>
    </citation>
    <scope>NUCLEOTIDE SEQUENCE [LARGE SCALE GENOMIC DNA]</scope>
    <source>
        <strain evidence="1 2">R79</strain>
    </source>
</reference>